<dbReference type="AlphaFoldDB" id="A0A1I6VTX4"/>
<gene>
    <name evidence="2" type="ORF">SAMN05660206_11745</name>
</gene>
<dbReference type="InterPro" id="IPR016181">
    <property type="entry name" value="Acyl_CoA_acyltransferase"/>
</dbReference>
<organism evidence="2 3">
    <name type="scientific">Sphingobacterium wenxiniae</name>
    <dbReference type="NCBI Taxonomy" id="683125"/>
    <lineage>
        <taxon>Bacteria</taxon>
        <taxon>Pseudomonadati</taxon>
        <taxon>Bacteroidota</taxon>
        <taxon>Sphingobacteriia</taxon>
        <taxon>Sphingobacteriales</taxon>
        <taxon>Sphingobacteriaceae</taxon>
        <taxon>Sphingobacterium</taxon>
    </lineage>
</organism>
<dbReference type="PANTHER" id="PTHR43792">
    <property type="entry name" value="GNAT FAMILY, PUTATIVE (AFU_ORTHOLOGUE AFUA_3G00765)-RELATED-RELATED"/>
    <property type="match status" value="1"/>
</dbReference>
<dbReference type="GO" id="GO:0016747">
    <property type="term" value="F:acyltransferase activity, transferring groups other than amino-acyl groups"/>
    <property type="evidence" value="ECO:0007669"/>
    <property type="project" value="InterPro"/>
</dbReference>
<evidence type="ECO:0000313" key="2">
    <source>
        <dbReference type="EMBL" id="SFT17146.1"/>
    </source>
</evidence>
<proteinExistence type="predicted"/>
<protein>
    <submittedName>
        <fullName evidence="2">Protein N-acetyltransferase, RimJ/RimL family</fullName>
    </submittedName>
</protein>
<sequence>MLYVEENNFIIRPYDPQDLSFFLEMYNDKEVMTFIPGGLKEWNAHDVEEKMVKYNTQPGIGIHTVETKEHEFMGEAGIFNYPETDAYEIGFILRRNFWNQGYGTKVCKTLLSYCRTNLHAKRVYARLYKQNSGSAKVCIKSGMKLVQEDILPDGSVRLTFSIDL</sequence>
<dbReference type="SUPFAM" id="SSF55729">
    <property type="entry name" value="Acyl-CoA N-acyltransferases (Nat)"/>
    <property type="match status" value="1"/>
</dbReference>
<evidence type="ECO:0000259" key="1">
    <source>
        <dbReference type="PROSITE" id="PS51186"/>
    </source>
</evidence>
<dbReference type="Pfam" id="PF13302">
    <property type="entry name" value="Acetyltransf_3"/>
    <property type="match status" value="1"/>
</dbReference>
<keyword evidence="3" id="KW-1185">Reference proteome</keyword>
<dbReference type="Proteomes" id="UP000198785">
    <property type="component" value="Unassembled WGS sequence"/>
</dbReference>
<dbReference type="EMBL" id="FOZZ01000017">
    <property type="protein sequence ID" value="SFT17146.1"/>
    <property type="molecule type" value="Genomic_DNA"/>
</dbReference>
<accession>A0A1I6VTX4</accession>
<dbReference type="Gene3D" id="3.40.630.30">
    <property type="match status" value="1"/>
</dbReference>
<dbReference type="InterPro" id="IPR051531">
    <property type="entry name" value="N-acetyltransferase"/>
</dbReference>
<reference evidence="2 3" key="1">
    <citation type="submission" date="2016-10" db="EMBL/GenBank/DDBJ databases">
        <authorList>
            <person name="de Groot N.N."/>
        </authorList>
    </citation>
    <scope>NUCLEOTIDE SEQUENCE [LARGE SCALE GENOMIC DNA]</scope>
    <source>
        <strain evidence="2 3">DSM 22789</strain>
    </source>
</reference>
<dbReference type="RefSeq" id="WP_093367611.1">
    <property type="nucleotide sequence ID" value="NZ_FOZZ01000017.1"/>
</dbReference>
<dbReference type="PANTHER" id="PTHR43792:SF1">
    <property type="entry name" value="N-ACETYLTRANSFERASE DOMAIN-CONTAINING PROTEIN"/>
    <property type="match status" value="1"/>
</dbReference>
<dbReference type="STRING" id="683125.SAMN05660206_11745"/>
<feature type="domain" description="N-acetyltransferase" evidence="1">
    <location>
        <begin position="9"/>
        <end position="163"/>
    </location>
</feature>
<dbReference type="PROSITE" id="PS51186">
    <property type="entry name" value="GNAT"/>
    <property type="match status" value="1"/>
</dbReference>
<evidence type="ECO:0000313" key="3">
    <source>
        <dbReference type="Proteomes" id="UP000198785"/>
    </source>
</evidence>
<dbReference type="InterPro" id="IPR000182">
    <property type="entry name" value="GNAT_dom"/>
</dbReference>
<keyword evidence="2" id="KW-0808">Transferase</keyword>
<name>A0A1I6VTX4_9SPHI</name>
<dbReference type="OrthoDB" id="9788916at2"/>